<accession>A0A382SH23</accession>
<dbReference type="InterPro" id="IPR008979">
    <property type="entry name" value="Galactose-bd-like_sf"/>
</dbReference>
<name>A0A382SH23_9ZZZZ</name>
<proteinExistence type="predicted"/>
<dbReference type="EMBL" id="UINC01128614">
    <property type="protein sequence ID" value="SVD08487.1"/>
    <property type="molecule type" value="Genomic_DNA"/>
</dbReference>
<protein>
    <recommendedName>
        <fullName evidence="1">CBM11 domain-containing protein</fullName>
    </recommendedName>
</protein>
<dbReference type="GO" id="GO:0030245">
    <property type="term" value="P:cellulose catabolic process"/>
    <property type="evidence" value="ECO:0007669"/>
    <property type="project" value="InterPro"/>
</dbReference>
<reference evidence="2" key="1">
    <citation type="submission" date="2018-05" db="EMBL/GenBank/DDBJ databases">
        <authorList>
            <person name="Lanie J.A."/>
            <person name="Ng W.-L."/>
            <person name="Kazmierczak K.M."/>
            <person name="Andrzejewski T.M."/>
            <person name="Davidsen T.M."/>
            <person name="Wayne K.J."/>
            <person name="Tettelin H."/>
            <person name="Glass J.I."/>
            <person name="Rusch D."/>
            <person name="Podicherti R."/>
            <person name="Tsui H.-C.T."/>
            <person name="Winkler M.E."/>
        </authorList>
    </citation>
    <scope>NUCLEOTIDE SEQUENCE</scope>
</reference>
<sequence length="240" mass="25212">MKKRLMFVIVGVRSLRFALCLSVIMLVASEGRADELIIADFESPNPVDGVTVTPAAVSEGSTVTAVSDVPDGGGSFAAKTALDADAGADGWFSTAFPTFATLDLSAATEISFWIKTDIASNFNFQIHSADAEASVFGFSTAEFTPDTWNQITAPVASFTKPGWSANPVVWSNVIRFQITAFGSGPYDGLYAIIDNVIADAAVALPSSIITSFAASVLTPFSGEDVTFSWIVDPDATVSID</sequence>
<evidence type="ECO:0000313" key="2">
    <source>
        <dbReference type="EMBL" id="SVD08487.1"/>
    </source>
</evidence>
<dbReference type="Gene3D" id="2.60.120.430">
    <property type="entry name" value="Galactose-binding lectin"/>
    <property type="match status" value="1"/>
</dbReference>
<dbReference type="SUPFAM" id="SSF49785">
    <property type="entry name" value="Galactose-binding domain-like"/>
    <property type="match status" value="1"/>
</dbReference>
<dbReference type="AlphaFoldDB" id="A0A382SH23"/>
<feature type="domain" description="CBM11" evidence="1">
    <location>
        <begin position="35"/>
        <end position="160"/>
    </location>
</feature>
<evidence type="ECO:0000259" key="1">
    <source>
        <dbReference type="Pfam" id="PF03425"/>
    </source>
</evidence>
<dbReference type="InterPro" id="IPR005087">
    <property type="entry name" value="CBM11"/>
</dbReference>
<dbReference type="GO" id="GO:0008810">
    <property type="term" value="F:cellulase activity"/>
    <property type="evidence" value="ECO:0007669"/>
    <property type="project" value="InterPro"/>
</dbReference>
<organism evidence="2">
    <name type="scientific">marine metagenome</name>
    <dbReference type="NCBI Taxonomy" id="408172"/>
    <lineage>
        <taxon>unclassified sequences</taxon>
        <taxon>metagenomes</taxon>
        <taxon>ecological metagenomes</taxon>
    </lineage>
</organism>
<feature type="non-terminal residue" evidence="2">
    <location>
        <position position="240"/>
    </location>
</feature>
<dbReference type="Pfam" id="PF03425">
    <property type="entry name" value="CBM_11"/>
    <property type="match status" value="1"/>
</dbReference>
<gene>
    <name evidence="2" type="ORF">METZ01_LOCUS361341</name>
</gene>